<comment type="caution">
    <text evidence="2">The sequence shown here is derived from an EMBL/GenBank/DDBJ whole genome shotgun (WGS) entry which is preliminary data.</text>
</comment>
<evidence type="ECO:0000256" key="1">
    <source>
        <dbReference type="SAM" id="Coils"/>
    </source>
</evidence>
<proteinExistence type="predicted"/>
<reference evidence="2" key="2">
    <citation type="journal article" date="2023" name="Science">
        <title>Genomic signatures of disease resistance in endangered staghorn corals.</title>
        <authorList>
            <person name="Vollmer S.V."/>
            <person name="Selwyn J.D."/>
            <person name="Despard B.A."/>
            <person name="Roesel C.L."/>
        </authorList>
    </citation>
    <scope>NUCLEOTIDE SEQUENCE</scope>
    <source>
        <strain evidence="2">K2</strain>
    </source>
</reference>
<protein>
    <submittedName>
        <fullName evidence="2">Uncharacterized protein</fullName>
    </submittedName>
</protein>
<reference evidence="2" key="1">
    <citation type="journal article" date="2023" name="G3 (Bethesda)">
        <title>Whole genome assembly and annotation of the endangered Caribbean coral Acropora cervicornis.</title>
        <authorList>
            <person name="Selwyn J.D."/>
            <person name="Vollmer S.V."/>
        </authorList>
    </citation>
    <scope>NUCLEOTIDE SEQUENCE</scope>
    <source>
        <strain evidence="2">K2</strain>
    </source>
</reference>
<accession>A0AAD9PQD0</accession>
<dbReference type="Proteomes" id="UP001249851">
    <property type="component" value="Unassembled WGS sequence"/>
</dbReference>
<dbReference type="EMBL" id="JARQWQ010000223">
    <property type="protein sequence ID" value="KAK2547048.1"/>
    <property type="molecule type" value="Genomic_DNA"/>
</dbReference>
<keyword evidence="1" id="KW-0175">Coiled coil</keyword>
<feature type="coiled-coil region" evidence="1">
    <location>
        <begin position="94"/>
        <end position="121"/>
    </location>
</feature>
<evidence type="ECO:0000313" key="2">
    <source>
        <dbReference type="EMBL" id="KAK2547048.1"/>
    </source>
</evidence>
<gene>
    <name evidence="2" type="ORF">P5673_033194</name>
</gene>
<keyword evidence="3" id="KW-1185">Reference proteome</keyword>
<organism evidence="2 3">
    <name type="scientific">Acropora cervicornis</name>
    <name type="common">Staghorn coral</name>
    <dbReference type="NCBI Taxonomy" id="6130"/>
    <lineage>
        <taxon>Eukaryota</taxon>
        <taxon>Metazoa</taxon>
        <taxon>Cnidaria</taxon>
        <taxon>Anthozoa</taxon>
        <taxon>Hexacorallia</taxon>
        <taxon>Scleractinia</taxon>
        <taxon>Astrocoeniina</taxon>
        <taxon>Acroporidae</taxon>
        <taxon>Acropora</taxon>
    </lineage>
</organism>
<sequence>MKLPTMYNTNLQLRNFSRNLSNKKHDVEQTVTSSQHEVFEHESRFKPALGSSRKPLCSNCHTSGHNKTTCSFAPCSFATTCKEIKRHPAEEKYFKARQSELKAVKTKLKQLEDDLMSKNKLFVQLNVIRSDPERYLRIITTGAKVPSWLVLNTDMIRKLERI</sequence>
<evidence type="ECO:0000313" key="3">
    <source>
        <dbReference type="Proteomes" id="UP001249851"/>
    </source>
</evidence>
<dbReference type="AlphaFoldDB" id="A0AAD9PQD0"/>
<name>A0AAD9PQD0_ACRCE</name>